<name>A0ACC0MJN0_RHOML</name>
<proteinExistence type="predicted"/>
<sequence>MAVVWDIQKLCQEEGISCAWCKREANGLAHEVASEGLRGVLPVNWMSSPSSYLFSIVTRDSSLSL</sequence>
<dbReference type="Proteomes" id="UP001062846">
    <property type="component" value="Chromosome 8"/>
</dbReference>
<evidence type="ECO:0000313" key="2">
    <source>
        <dbReference type="Proteomes" id="UP001062846"/>
    </source>
</evidence>
<comment type="caution">
    <text evidence="1">The sequence shown here is derived from an EMBL/GenBank/DDBJ whole genome shotgun (WGS) entry which is preliminary data.</text>
</comment>
<evidence type="ECO:0000313" key="1">
    <source>
        <dbReference type="EMBL" id="KAI8540814.1"/>
    </source>
</evidence>
<organism evidence="1 2">
    <name type="scientific">Rhododendron molle</name>
    <name type="common">Chinese azalea</name>
    <name type="synonym">Azalea mollis</name>
    <dbReference type="NCBI Taxonomy" id="49168"/>
    <lineage>
        <taxon>Eukaryota</taxon>
        <taxon>Viridiplantae</taxon>
        <taxon>Streptophyta</taxon>
        <taxon>Embryophyta</taxon>
        <taxon>Tracheophyta</taxon>
        <taxon>Spermatophyta</taxon>
        <taxon>Magnoliopsida</taxon>
        <taxon>eudicotyledons</taxon>
        <taxon>Gunneridae</taxon>
        <taxon>Pentapetalae</taxon>
        <taxon>asterids</taxon>
        <taxon>Ericales</taxon>
        <taxon>Ericaceae</taxon>
        <taxon>Ericoideae</taxon>
        <taxon>Rhodoreae</taxon>
        <taxon>Rhododendron</taxon>
    </lineage>
</organism>
<gene>
    <name evidence="1" type="ORF">RHMOL_Rhmol08G0013900</name>
</gene>
<protein>
    <submittedName>
        <fullName evidence="1">Uncharacterized protein</fullName>
    </submittedName>
</protein>
<dbReference type="EMBL" id="CM046395">
    <property type="protein sequence ID" value="KAI8540814.1"/>
    <property type="molecule type" value="Genomic_DNA"/>
</dbReference>
<reference evidence="1" key="1">
    <citation type="submission" date="2022-02" db="EMBL/GenBank/DDBJ databases">
        <title>Plant Genome Project.</title>
        <authorList>
            <person name="Zhang R.-G."/>
        </authorList>
    </citation>
    <scope>NUCLEOTIDE SEQUENCE</scope>
    <source>
        <strain evidence="1">AT1</strain>
    </source>
</reference>
<accession>A0ACC0MJN0</accession>
<keyword evidence="2" id="KW-1185">Reference proteome</keyword>